<dbReference type="Proteomes" id="UP000199584">
    <property type="component" value="Unassembled WGS sequence"/>
</dbReference>
<proteinExistence type="predicted"/>
<protein>
    <submittedName>
        <fullName evidence="1">Uncharacterized protein</fullName>
    </submittedName>
</protein>
<name>A0A1I6DUB7_9FIRM</name>
<dbReference type="Gene3D" id="3.30.470.20">
    <property type="entry name" value="ATP-grasp fold, B domain"/>
    <property type="match status" value="1"/>
</dbReference>
<organism evidence="1 2">
    <name type="scientific">Desulfoscipio geothermicus DSM 3669</name>
    <dbReference type="NCBI Taxonomy" id="1121426"/>
    <lineage>
        <taxon>Bacteria</taxon>
        <taxon>Bacillati</taxon>
        <taxon>Bacillota</taxon>
        <taxon>Clostridia</taxon>
        <taxon>Eubacteriales</taxon>
        <taxon>Desulfallaceae</taxon>
        <taxon>Desulfoscipio</taxon>
    </lineage>
</organism>
<sequence length="50" mass="5662">MVGLGGIFVEVLEDVVFRVAPLKEIDINPLLVYPKWQRVRAADALVVKKR</sequence>
<dbReference type="EMBL" id="FOYM01000018">
    <property type="protein sequence ID" value="SFR09074.1"/>
    <property type="molecule type" value="Genomic_DNA"/>
</dbReference>
<evidence type="ECO:0000313" key="1">
    <source>
        <dbReference type="EMBL" id="SFR09074.1"/>
    </source>
</evidence>
<accession>A0A1I6DUB7</accession>
<dbReference type="AlphaFoldDB" id="A0A1I6DUB7"/>
<dbReference type="STRING" id="39060.SAMN05660706_1182"/>
<keyword evidence="2" id="KW-1185">Reference proteome</keyword>
<evidence type="ECO:0000313" key="2">
    <source>
        <dbReference type="Proteomes" id="UP000199584"/>
    </source>
</evidence>
<reference evidence="2" key="1">
    <citation type="submission" date="2016-10" db="EMBL/GenBank/DDBJ databases">
        <authorList>
            <person name="Varghese N."/>
            <person name="Submissions S."/>
        </authorList>
    </citation>
    <scope>NUCLEOTIDE SEQUENCE [LARGE SCALE GENOMIC DNA]</scope>
    <source>
        <strain evidence="2">DSM 3669</strain>
    </source>
</reference>
<gene>
    <name evidence="1" type="ORF">SAMN05660706_1182</name>
</gene>